<proteinExistence type="predicted"/>
<accession>A0ABW0LUH0</accession>
<sequence length="167" mass="18545">MHEWPRELLAFKERSVPVYIHLAAANPGQPPFCCRGYGYHLELAPGAGRMWISVLKSQWVRLNAYLAANPADRSRSSELTALLTAGTDNRSYQFKGPFIEFRMPAKEDAASIEEQRRLTARYSPHLAPLVNVAVSDCLAIGFRIGAVYEQTPGPNAGELVSERRGES</sequence>
<name>A0ABW0LUH0_9BACL</name>
<dbReference type="RefSeq" id="WP_209748882.1">
    <property type="nucleotide sequence ID" value="NZ_JBHSMH010000022.1"/>
</dbReference>
<keyword evidence="2" id="KW-1185">Reference proteome</keyword>
<reference evidence="2" key="1">
    <citation type="journal article" date="2019" name="Int. J. Syst. Evol. Microbiol.">
        <title>The Global Catalogue of Microorganisms (GCM) 10K type strain sequencing project: providing services to taxonomists for standard genome sequencing and annotation.</title>
        <authorList>
            <consortium name="The Broad Institute Genomics Platform"/>
            <consortium name="The Broad Institute Genome Sequencing Center for Infectious Disease"/>
            <person name="Wu L."/>
            <person name="Ma J."/>
        </authorList>
    </citation>
    <scope>NUCLEOTIDE SEQUENCE [LARGE SCALE GENOMIC DNA]</scope>
    <source>
        <strain evidence="2">CCUG 57113</strain>
    </source>
</reference>
<dbReference type="Proteomes" id="UP001596105">
    <property type="component" value="Unassembled WGS sequence"/>
</dbReference>
<organism evidence="1 2">
    <name type="scientific">Cohnella suwonensis</name>
    <dbReference type="NCBI Taxonomy" id="696072"/>
    <lineage>
        <taxon>Bacteria</taxon>
        <taxon>Bacillati</taxon>
        <taxon>Bacillota</taxon>
        <taxon>Bacilli</taxon>
        <taxon>Bacillales</taxon>
        <taxon>Paenibacillaceae</taxon>
        <taxon>Cohnella</taxon>
    </lineage>
</organism>
<evidence type="ECO:0000313" key="1">
    <source>
        <dbReference type="EMBL" id="MFC5468925.1"/>
    </source>
</evidence>
<protein>
    <submittedName>
        <fullName evidence="1">Uncharacterized protein</fullName>
    </submittedName>
</protein>
<gene>
    <name evidence="1" type="ORF">ACFPPD_09335</name>
</gene>
<comment type="caution">
    <text evidence="1">The sequence shown here is derived from an EMBL/GenBank/DDBJ whole genome shotgun (WGS) entry which is preliminary data.</text>
</comment>
<dbReference type="EMBL" id="JBHSMH010000022">
    <property type="protein sequence ID" value="MFC5468925.1"/>
    <property type="molecule type" value="Genomic_DNA"/>
</dbReference>
<evidence type="ECO:0000313" key="2">
    <source>
        <dbReference type="Proteomes" id="UP001596105"/>
    </source>
</evidence>